<dbReference type="Proteomes" id="UP000249091">
    <property type="component" value="Chromosome 1"/>
</dbReference>
<dbReference type="EMBL" id="LS483468">
    <property type="protein sequence ID" value="SQI35940.1"/>
    <property type="molecule type" value="Genomic_DNA"/>
</dbReference>
<sequence>MILKGTSGAGKTTFVKTIGLFRDGVVTESIAGHLNVGEELQKLQPSDAPRVIILEGREALGEVAAPALEGILHSVNSFIRSRAGRLTLVIWPVNTPELASILTRIADSIGAESLFGPDEAVHIFLGPPKEEFISIAERTIGTLNEGASLSALGISHDQAVELVTPSPTIGSFLSHVRKRLLENIALVNGLMPKESLRLWTVVLAGNDPEGAVEAVTRGGHALADIDRMMTATGANIVAELKKTPDRIGILSTVLDARVLYLDTVTALAVARQYGDADLKELMRAKGMSTSSDASAATRLRDSGLGQLLQGGTLGTGKRGPKTGPDTKAAFNNLAQIARTNDIALNRAIGAGLADAGLIERAETERMLGTEFKYKSDLYCERSGLQPVRLEMMWRARAGRADISNYVLGKLAKYGRAMGLL</sequence>
<protein>
    <submittedName>
        <fullName evidence="1">Uncharacterized protein</fullName>
    </submittedName>
</protein>
<dbReference type="STRING" id="1219011.GCA_001895045_03539"/>
<organism evidence="1 2">
    <name type="scientific">Rhodococcus coprophilus</name>
    <dbReference type="NCBI Taxonomy" id="38310"/>
    <lineage>
        <taxon>Bacteria</taxon>
        <taxon>Bacillati</taxon>
        <taxon>Actinomycetota</taxon>
        <taxon>Actinomycetes</taxon>
        <taxon>Mycobacteriales</taxon>
        <taxon>Nocardiaceae</taxon>
        <taxon>Rhodococcus</taxon>
    </lineage>
</organism>
<name>A0A2X4USE5_9NOCA</name>
<keyword evidence="2" id="KW-1185">Reference proteome</keyword>
<proteinExistence type="predicted"/>
<gene>
    <name evidence="1" type="ORF">NCTC10994_03193</name>
</gene>
<evidence type="ECO:0000313" key="2">
    <source>
        <dbReference type="Proteomes" id="UP000249091"/>
    </source>
</evidence>
<dbReference type="KEGG" id="rcr:NCTC10994_03193"/>
<reference evidence="1 2" key="1">
    <citation type="submission" date="2018-06" db="EMBL/GenBank/DDBJ databases">
        <authorList>
            <consortium name="Pathogen Informatics"/>
            <person name="Doyle S."/>
        </authorList>
    </citation>
    <scope>NUCLEOTIDE SEQUENCE [LARGE SCALE GENOMIC DNA]</scope>
    <source>
        <strain evidence="1 2">NCTC10994</strain>
    </source>
</reference>
<accession>A0A2X4USE5</accession>
<evidence type="ECO:0000313" key="1">
    <source>
        <dbReference type="EMBL" id="SQI35940.1"/>
    </source>
</evidence>
<dbReference type="AlphaFoldDB" id="A0A2X4USE5"/>